<dbReference type="GO" id="GO:0016651">
    <property type="term" value="F:oxidoreductase activity, acting on NAD(P)H"/>
    <property type="evidence" value="ECO:0007669"/>
    <property type="project" value="TreeGrafter"/>
</dbReference>
<evidence type="ECO:0000313" key="4">
    <source>
        <dbReference type="EMBL" id="TYL80356.1"/>
    </source>
</evidence>
<keyword evidence="5" id="KW-1185">Reference proteome</keyword>
<gene>
    <name evidence="4" type="ORF">FXB38_25755</name>
</gene>
<comment type="caution">
    <text evidence="4">The sequence shown here is derived from an EMBL/GenBank/DDBJ whole genome shotgun (WGS) entry which is preliminary data.</text>
</comment>
<dbReference type="SUPFAM" id="SSF50129">
    <property type="entry name" value="GroES-like"/>
    <property type="match status" value="1"/>
</dbReference>
<dbReference type="InterPro" id="IPR011032">
    <property type="entry name" value="GroES-like_sf"/>
</dbReference>
<evidence type="ECO:0000256" key="2">
    <source>
        <dbReference type="ARBA" id="ARBA00023002"/>
    </source>
</evidence>
<dbReference type="SMART" id="SM00829">
    <property type="entry name" value="PKS_ER"/>
    <property type="match status" value="1"/>
</dbReference>
<sequence>MSDGKTGLQLRSLIKKSGELEILLLDVPTPEPADDEVVVRIEAAPINPSDLGLLVGAADMSTAKASGTKEAPVITAKVPDGAMRAMGARLDQSLPVGNEGAGVVIKTGSSDAAKALMGKTVAMIGGAMYAQYRTLKARDCQPLPEGTTAAEGASWFVNPLTALGMTETMRREGHKALVHTAAASNLGQMLNKICIKDGIGLVNIVRSKEQAEILKKIGAKHVVDSSVPDFLDDLTAALVETGATIAFDAIGGGKLAGDILNCMEIAINKTAKEYSRYGSSVHKQVYVYGALDIRPIELPRGFGMAWGVGGWLLTPFLQKIGPADIGRLRQRVVSELKTTFASHYTKVVSLQEALDPANIAVYAKRATGEKFLINPNKSS</sequence>
<dbReference type="AlphaFoldDB" id="A0A5S4WDS9"/>
<keyword evidence="2" id="KW-0560">Oxidoreductase</keyword>
<dbReference type="PANTHER" id="PTHR48106">
    <property type="entry name" value="QUINONE OXIDOREDUCTASE PIG3-RELATED"/>
    <property type="match status" value="1"/>
</dbReference>
<dbReference type="OrthoDB" id="8629910at2"/>
<dbReference type="EMBL" id="VSSR01000042">
    <property type="protein sequence ID" value="TYL80356.1"/>
    <property type="molecule type" value="Genomic_DNA"/>
</dbReference>
<evidence type="ECO:0000313" key="5">
    <source>
        <dbReference type="Proteomes" id="UP000324853"/>
    </source>
</evidence>
<dbReference type="Gene3D" id="3.90.180.10">
    <property type="entry name" value="Medium-chain alcohol dehydrogenases, catalytic domain"/>
    <property type="match status" value="1"/>
</dbReference>
<dbReference type="GO" id="GO:0070402">
    <property type="term" value="F:NADPH binding"/>
    <property type="evidence" value="ECO:0007669"/>
    <property type="project" value="TreeGrafter"/>
</dbReference>
<evidence type="ECO:0000256" key="1">
    <source>
        <dbReference type="ARBA" id="ARBA00022857"/>
    </source>
</evidence>
<accession>A0A5S4WDS9</accession>
<dbReference type="PANTHER" id="PTHR48106:SF18">
    <property type="entry name" value="QUINONE OXIDOREDUCTASE PIG3"/>
    <property type="match status" value="1"/>
</dbReference>
<dbReference type="CDD" id="cd08291">
    <property type="entry name" value="ETR_like_1"/>
    <property type="match status" value="1"/>
</dbReference>
<dbReference type="Gene3D" id="3.40.50.720">
    <property type="entry name" value="NAD(P)-binding Rossmann-like Domain"/>
    <property type="match status" value="1"/>
</dbReference>
<evidence type="ECO:0000259" key="3">
    <source>
        <dbReference type="SMART" id="SM00829"/>
    </source>
</evidence>
<feature type="domain" description="Enoyl reductase (ER)" evidence="3">
    <location>
        <begin position="18"/>
        <end position="373"/>
    </location>
</feature>
<dbReference type="InterPro" id="IPR020843">
    <property type="entry name" value="ER"/>
</dbReference>
<dbReference type="RefSeq" id="WP_148753734.1">
    <property type="nucleotide sequence ID" value="NZ_VSSR01000042.1"/>
</dbReference>
<dbReference type="Proteomes" id="UP000324853">
    <property type="component" value="Unassembled WGS sequence"/>
</dbReference>
<dbReference type="SUPFAM" id="SSF51735">
    <property type="entry name" value="NAD(P)-binding Rossmann-fold domains"/>
    <property type="match status" value="1"/>
</dbReference>
<proteinExistence type="predicted"/>
<dbReference type="InterPro" id="IPR036291">
    <property type="entry name" value="NAD(P)-bd_dom_sf"/>
</dbReference>
<reference evidence="4 5" key="1">
    <citation type="submission" date="2019-08" db="EMBL/GenBank/DDBJ databases">
        <title>Bradyrhizobium hipponensis sp. nov., a rhizobium isolated from a Lupinus angustifolius root nodule in Tunisia.</title>
        <authorList>
            <person name="Off K."/>
            <person name="Rejili M."/>
            <person name="Mars M."/>
            <person name="Brachmann A."/>
            <person name="Marin M."/>
        </authorList>
    </citation>
    <scope>NUCLEOTIDE SEQUENCE [LARGE SCALE GENOMIC DNA]</scope>
    <source>
        <strain evidence="4 5">CTAW11</strain>
    </source>
</reference>
<name>A0A5S4WDS9_9BRAD</name>
<organism evidence="4 5">
    <name type="scientific">Bradyrhizobium cytisi</name>
    <dbReference type="NCBI Taxonomy" id="515489"/>
    <lineage>
        <taxon>Bacteria</taxon>
        <taxon>Pseudomonadati</taxon>
        <taxon>Pseudomonadota</taxon>
        <taxon>Alphaproteobacteria</taxon>
        <taxon>Hyphomicrobiales</taxon>
        <taxon>Nitrobacteraceae</taxon>
        <taxon>Bradyrhizobium</taxon>
    </lineage>
</organism>
<protein>
    <submittedName>
        <fullName evidence="4">Zinc-binding dehydrogenase</fullName>
    </submittedName>
</protein>
<keyword evidence="1" id="KW-0521">NADP</keyword>